<proteinExistence type="predicted"/>
<sequence length="139" mass="16197">MKNYGDTKSVAKLKSETVKYIRSQSTPEVLASKPGEFVQPIGPGFSVGRPVNQWDDIDFMKSLIESIGQDFFTDDLKLKNSEIQPFIYYIFRNFDRKEILFRGICSPFDLSRFINESYKKVEPYRENLPNNPAQKKKKK</sequence>
<reference evidence="1 2" key="1">
    <citation type="submission" date="2019-05" db="EMBL/GenBank/DDBJ databases">
        <title>Chryseobacterium sp. isolated from King George Island, maritime Antarctica.</title>
        <authorList>
            <person name="Peng X."/>
        </authorList>
    </citation>
    <scope>NUCLEOTIDE SEQUENCE [LARGE SCALE GENOMIC DNA]</scope>
    <source>
        <strain evidence="1 2">7-3A</strain>
    </source>
</reference>
<dbReference type="RefSeq" id="WP_193811014.1">
    <property type="nucleotide sequence ID" value="NZ_CP040442.1"/>
</dbReference>
<dbReference type="Proteomes" id="UP000594195">
    <property type="component" value="Chromosome"/>
</dbReference>
<gene>
    <name evidence="1" type="ORF">Q73A0000_11030</name>
</gene>
<dbReference type="KEGG" id="kfa:Q73A0000_11030"/>
<keyword evidence="2" id="KW-1185">Reference proteome</keyword>
<dbReference type="EMBL" id="CP040442">
    <property type="protein sequence ID" value="QOW10851.1"/>
    <property type="molecule type" value="Genomic_DNA"/>
</dbReference>
<organism evidence="1 2">
    <name type="scientific">Kaistella flava</name>
    <name type="common">ex Peng et al. 2021</name>
    <dbReference type="NCBI Taxonomy" id="2038776"/>
    <lineage>
        <taxon>Bacteria</taxon>
        <taxon>Pseudomonadati</taxon>
        <taxon>Bacteroidota</taxon>
        <taxon>Flavobacteriia</taxon>
        <taxon>Flavobacteriales</taxon>
        <taxon>Weeksellaceae</taxon>
        <taxon>Chryseobacterium group</taxon>
        <taxon>Kaistella</taxon>
    </lineage>
</organism>
<name>A0A7M2Y9M2_9FLAO</name>
<accession>A0A7M2Y9M2</accession>
<evidence type="ECO:0000313" key="1">
    <source>
        <dbReference type="EMBL" id="QOW10851.1"/>
    </source>
</evidence>
<dbReference type="AlphaFoldDB" id="A0A7M2Y9M2"/>
<evidence type="ECO:0000313" key="2">
    <source>
        <dbReference type="Proteomes" id="UP000594195"/>
    </source>
</evidence>
<protein>
    <submittedName>
        <fullName evidence="1">Uncharacterized protein</fullName>
    </submittedName>
</protein>